<evidence type="ECO:0000313" key="2">
    <source>
        <dbReference type="EMBL" id="XDQ39332.1"/>
    </source>
</evidence>
<dbReference type="AlphaFoldDB" id="A0AB39QA05"/>
<sequence>MASTRRLRRVRAFAESTLEDRITAALTDWRGELDSRFGEMNSPHTHANPSLTVEDRCLLPRRPIIWRLSILIRLTCPSATHESQASDDGVAVAVDARGEG</sequence>
<feature type="compositionally biased region" description="Low complexity" evidence="1">
    <location>
        <begin position="87"/>
        <end position="100"/>
    </location>
</feature>
<protein>
    <submittedName>
        <fullName evidence="2">Uncharacterized protein</fullName>
    </submittedName>
</protein>
<accession>A0AB39QA05</accession>
<proteinExistence type="predicted"/>
<dbReference type="EMBL" id="CP163439">
    <property type="protein sequence ID" value="XDQ39332.1"/>
    <property type="molecule type" value="Genomic_DNA"/>
</dbReference>
<name>A0AB39QA05_9ACTN</name>
<evidence type="ECO:0000256" key="1">
    <source>
        <dbReference type="SAM" id="MobiDB-lite"/>
    </source>
</evidence>
<reference evidence="2" key="1">
    <citation type="submission" date="2024-07" db="EMBL/GenBank/DDBJ databases">
        <authorList>
            <person name="Yu S.T."/>
        </authorList>
    </citation>
    <scope>NUCLEOTIDE SEQUENCE</scope>
    <source>
        <strain evidence="2">R28</strain>
    </source>
</reference>
<dbReference type="RefSeq" id="WP_369174056.1">
    <property type="nucleotide sequence ID" value="NZ_CP163439.1"/>
</dbReference>
<organism evidence="2">
    <name type="scientific">Streptomyces sp. R28</name>
    <dbReference type="NCBI Taxonomy" id="3238628"/>
    <lineage>
        <taxon>Bacteria</taxon>
        <taxon>Bacillati</taxon>
        <taxon>Actinomycetota</taxon>
        <taxon>Actinomycetes</taxon>
        <taxon>Kitasatosporales</taxon>
        <taxon>Streptomycetaceae</taxon>
        <taxon>Streptomyces</taxon>
    </lineage>
</organism>
<gene>
    <name evidence="2" type="ORF">AB5J49_41615</name>
</gene>
<feature type="region of interest" description="Disordered" evidence="1">
    <location>
        <begin position="79"/>
        <end position="100"/>
    </location>
</feature>